<feature type="region of interest" description="Disordered" evidence="1">
    <location>
        <begin position="1"/>
        <end position="28"/>
    </location>
</feature>
<accession>A0ABD3DSQ8</accession>
<reference evidence="3" key="1">
    <citation type="journal article" date="2024" name="IScience">
        <title>Strigolactones Initiate the Formation of Haustorium-like Structures in Castilleja.</title>
        <authorList>
            <person name="Buerger M."/>
            <person name="Peterson D."/>
            <person name="Chory J."/>
        </authorList>
    </citation>
    <scope>NUCLEOTIDE SEQUENCE [LARGE SCALE GENOMIC DNA]</scope>
</reference>
<proteinExistence type="predicted"/>
<keyword evidence="3" id="KW-1185">Reference proteome</keyword>
<organism evidence="2 3">
    <name type="scientific">Castilleja foliolosa</name>
    <dbReference type="NCBI Taxonomy" id="1961234"/>
    <lineage>
        <taxon>Eukaryota</taxon>
        <taxon>Viridiplantae</taxon>
        <taxon>Streptophyta</taxon>
        <taxon>Embryophyta</taxon>
        <taxon>Tracheophyta</taxon>
        <taxon>Spermatophyta</taxon>
        <taxon>Magnoliopsida</taxon>
        <taxon>eudicotyledons</taxon>
        <taxon>Gunneridae</taxon>
        <taxon>Pentapetalae</taxon>
        <taxon>asterids</taxon>
        <taxon>lamiids</taxon>
        <taxon>Lamiales</taxon>
        <taxon>Orobanchaceae</taxon>
        <taxon>Pedicularideae</taxon>
        <taxon>Castillejinae</taxon>
        <taxon>Castilleja</taxon>
    </lineage>
</organism>
<evidence type="ECO:0000313" key="3">
    <source>
        <dbReference type="Proteomes" id="UP001632038"/>
    </source>
</evidence>
<gene>
    <name evidence="2" type="ORF">CASFOL_010104</name>
</gene>
<name>A0ABD3DSQ8_9LAMI</name>
<sequence length="149" mass="16081">MDPVCITPGQAFPHARAPSPPPTELSQMCSLPKDRALEERMLRDSRRPQLVQQLAETPVSNQGTAHTAVGNTPAYEDRLTEVAPDFGFAAVGIRGSDGTRKAKSGGSSHGRGDGNPRNWYGCANEGTRSHEVNGAPNFMKSRRVELDLI</sequence>
<evidence type="ECO:0000313" key="2">
    <source>
        <dbReference type="EMBL" id="KAL3644924.1"/>
    </source>
</evidence>
<comment type="caution">
    <text evidence="2">The sequence shown here is derived from an EMBL/GenBank/DDBJ whole genome shotgun (WGS) entry which is preliminary data.</text>
</comment>
<dbReference type="AlphaFoldDB" id="A0ABD3DSQ8"/>
<evidence type="ECO:0000256" key="1">
    <source>
        <dbReference type="SAM" id="MobiDB-lite"/>
    </source>
</evidence>
<feature type="region of interest" description="Disordered" evidence="1">
    <location>
        <begin position="91"/>
        <end position="121"/>
    </location>
</feature>
<dbReference type="EMBL" id="JAVIJP010000013">
    <property type="protein sequence ID" value="KAL3644924.1"/>
    <property type="molecule type" value="Genomic_DNA"/>
</dbReference>
<dbReference type="Proteomes" id="UP001632038">
    <property type="component" value="Unassembled WGS sequence"/>
</dbReference>
<protein>
    <submittedName>
        <fullName evidence="2">Uncharacterized protein</fullName>
    </submittedName>
</protein>